<evidence type="ECO:0000313" key="3">
    <source>
        <dbReference type="Proteomes" id="UP000289738"/>
    </source>
</evidence>
<comment type="caution">
    <text evidence="2">The sequence shown here is derived from an EMBL/GenBank/DDBJ whole genome shotgun (WGS) entry which is preliminary data.</text>
</comment>
<evidence type="ECO:0008006" key="4">
    <source>
        <dbReference type="Google" id="ProtNLM"/>
    </source>
</evidence>
<dbReference type="AlphaFoldDB" id="A0A445CRV5"/>
<dbReference type="Proteomes" id="UP000289738">
    <property type="component" value="Chromosome A06"/>
</dbReference>
<evidence type="ECO:0000256" key="1">
    <source>
        <dbReference type="ARBA" id="ARBA00007114"/>
    </source>
</evidence>
<proteinExistence type="inferred from homology"/>
<dbReference type="GO" id="GO:0005737">
    <property type="term" value="C:cytoplasm"/>
    <property type="evidence" value="ECO:0007669"/>
    <property type="project" value="TreeGrafter"/>
</dbReference>
<dbReference type="Pfam" id="PF05291">
    <property type="entry name" value="Bystin"/>
    <property type="match status" value="1"/>
</dbReference>
<dbReference type="EMBL" id="SDMP01000006">
    <property type="protein sequence ID" value="RYR53686.1"/>
    <property type="molecule type" value="Genomic_DNA"/>
</dbReference>
<reference evidence="2 3" key="1">
    <citation type="submission" date="2019-01" db="EMBL/GenBank/DDBJ databases">
        <title>Sequencing of cultivated peanut Arachis hypogaea provides insights into genome evolution and oil improvement.</title>
        <authorList>
            <person name="Chen X."/>
        </authorList>
    </citation>
    <scope>NUCLEOTIDE SEQUENCE [LARGE SCALE GENOMIC DNA]</scope>
    <source>
        <strain evidence="3">cv. Fuhuasheng</strain>
        <tissue evidence="2">Leaves</tissue>
    </source>
</reference>
<sequence length="84" mass="9826">MKILLEKEPDLPDPDPDPAVNALMDHYMSFLTKTRQLLVLWHRSFLAFVHRYKSQLHDQDKDRLMVLLQKHEPLSAGSLMGLFP</sequence>
<dbReference type="GO" id="GO:0005730">
    <property type="term" value="C:nucleolus"/>
    <property type="evidence" value="ECO:0007669"/>
    <property type="project" value="TreeGrafter"/>
</dbReference>
<dbReference type="InterPro" id="IPR007955">
    <property type="entry name" value="Bystin"/>
</dbReference>
<dbReference type="GO" id="GO:0030515">
    <property type="term" value="F:snoRNA binding"/>
    <property type="evidence" value="ECO:0007669"/>
    <property type="project" value="TreeGrafter"/>
</dbReference>
<protein>
    <recommendedName>
        <fullName evidence="4">Bystin</fullName>
    </recommendedName>
</protein>
<dbReference type="GO" id="GO:0006364">
    <property type="term" value="P:rRNA processing"/>
    <property type="evidence" value="ECO:0007669"/>
    <property type="project" value="TreeGrafter"/>
</dbReference>
<organism evidence="2 3">
    <name type="scientific">Arachis hypogaea</name>
    <name type="common">Peanut</name>
    <dbReference type="NCBI Taxonomy" id="3818"/>
    <lineage>
        <taxon>Eukaryota</taxon>
        <taxon>Viridiplantae</taxon>
        <taxon>Streptophyta</taxon>
        <taxon>Embryophyta</taxon>
        <taxon>Tracheophyta</taxon>
        <taxon>Spermatophyta</taxon>
        <taxon>Magnoliopsida</taxon>
        <taxon>eudicotyledons</taxon>
        <taxon>Gunneridae</taxon>
        <taxon>Pentapetalae</taxon>
        <taxon>rosids</taxon>
        <taxon>fabids</taxon>
        <taxon>Fabales</taxon>
        <taxon>Fabaceae</taxon>
        <taxon>Papilionoideae</taxon>
        <taxon>50 kb inversion clade</taxon>
        <taxon>dalbergioids sensu lato</taxon>
        <taxon>Dalbergieae</taxon>
        <taxon>Pterocarpus clade</taxon>
        <taxon>Arachis</taxon>
    </lineage>
</organism>
<accession>A0A445CRV5</accession>
<dbReference type="GO" id="GO:0030688">
    <property type="term" value="C:preribosome, small subunit precursor"/>
    <property type="evidence" value="ECO:0007669"/>
    <property type="project" value="TreeGrafter"/>
</dbReference>
<dbReference type="STRING" id="3818.A0A445CRV5"/>
<dbReference type="PANTHER" id="PTHR12821">
    <property type="entry name" value="BYSTIN"/>
    <property type="match status" value="1"/>
</dbReference>
<keyword evidence="3" id="KW-1185">Reference proteome</keyword>
<gene>
    <name evidence="2" type="ORF">Ahy_A06g028902</name>
</gene>
<name>A0A445CRV5_ARAHY</name>
<evidence type="ECO:0000313" key="2">
    <source>
        <dbReference type="EMBL" id="RYR53686.1"/>
    </source>
</evidence>
<dbReference type="PANTHER" id="PTHR12821:SF0">
    <property type="entry name" value="BYSTIN"/>
    <property type="match status" value="1"/>
</dbReference>
<comment type="similarity">
    <text evidence="1">Belongs to the bystin family.</text>
</comment>